<dbReference type="AlphaFoldDB" id="A0A3N0GR71"/>
<keyword evidence="2" id="KW-1185">Reference proteome</keyword>
<sequence length="347" mass="38676">MRPALQARASAQGGLVTRAQAKAAGYTERELRTLTAVRGPWVTVRRGAYVERTLWDSLDVHDGRARLRDLAAHLTMTTEHLMSHDSAARTLRLPMLRPKEELVHITRYGVGGTRTEHGVKHHMTRLGLLNTRLIDGMRITGLARTAVDIAREHGFTSGTVACDAALERGLVIEDLEAELVPMWCWPEVTQARAAVAHARAGAETPGETLLRLLVVELEIGEPETQFPVRVGESTAWTDLRVGCHVFEFDGRIKYRGTDEGGLADRPVNDILWDERTRERMICAEGLGMSRVTWDELLGVRRERTKARLRAEYDVTTRRFGDALPGHLAVAAARIRATNPRVRPRAAL</sequence>
<comment type="caution">
    <text evidence="1">The sequence shown here is derived from an EMBL/GenBank/DDBJ whole genome shotgun (WGS) entry which is preliminary data.</text>
</comment>
<reference evidence="1 2" key="1">
    <citation type="submission" date="2018-11" db="EMBL/GenBank/DDBJ databases">
        <authorList>
            <person name="Li F."/>
        </authorList>
    </citation>
    <scope>NUCLEOTIDE SEQUENCE [LARGE SCALE GENOMIC DNA]</scope>
    <source>
        <strain evidence="1 2">Gsoil 818</strain>
    </source>
</reference>
<dbReference type="Proteomes" id="UP000279994">
    <property type="component" value="Unassembled WGS sequence"/>
</dbReference>
<protein>
    <recommendedName>
        <fullName evidence="3">Type IV toxin-antitoxin system AbiEi family antitoxin domain-containing protein</fullName>
    </recommendedName>
</protein>
<proteinExistence type="predicted"/>
<evidence type="ECO:0000313" key="1">
    <source>
        <dbReference type="EMBL" id="RNM14935.1"/>
    </source>
</evidence>
<dbReference type="OrthoDB" id="5517693at2"/>
<accession>A0A3N0GR71</accession>
<name>A0A3N0GR71_9ACTN</name>
<gene>
    <name evidence="1" type="ORF">EFL26_09445</name>
</gene>
<dbReference type="EMBL" id="RJSF01000036">
    <property type="protein sequence ID" value="RNM14935.1"/>
    <property type="molecule type" value="Genomic_DNA"/>
</dbReference>
<organism evidence="1 2">
    <name type="scientific">Nocardioides pocheonensis</name>
    <dbReference type="NCBI Taxonomy" id="661485"/>
    <lineage>
        <taxon>Bacteria</taxon>
        <taxon>Bacillati</taxon>
        <taxon>Actinomycetota</taxon>
        <taxon>Actinomycetes</taxon>
        <taxon>Propionibacteriales</taxon>
        <taxon>Nocardioidaceae</taxon>
        <taxon>Nocardioides</taxon>
    </lineage>
</organism>
<evidence type="ECO:0008006" key="3">
    <source>
        <dbReference type="Google" id="ProtNLM"/>
    </source>
</evidence>
<evidence type="ECO:0000313" key="2">
    <source>
        <dbReference type="Proteomes" id="UP000279994"/>
    </source>
</evidence>
<dbReference type="RefSeq" id="WP_123222647.1">
    <property type="nucleotide sequence ID" value="NZ_RJSF01000036.1"/>
</dbReference>